<name>A0AA39IY96_9AGAR</name>
<feature type="region of interest" description="Disordered" evidence="1">
    <location>
        <begin position="1"/>
        <end position="24"/>
    </location>
</feature>
<feature type="compositionally biased region" description="Polar residues" evidence="1">
    <location>
        <begin position="8"/>
        <end position="20"/>
    </location>
</feature>
<organism evidence="3 4">
    <name type="scientific">Armillaria borealis</name>
    <dbReference type="NCBI Taxonomy" id="47425"/>
    <lineage>
        <taxon>Eukaryota</taxon>
        <taxon>Fungi</taxon>
        <taxon>Dikarya</taxon>
        <taxon>Basidiomycota</taxon>
        <taxon>Agaricomycotina</taxon>
        <taxon>Agaricomycetes</taxon>
        <taxon>Agaricomycetidae</taxon>
        <taxon>Agaricales</taxon>
        <taxon>Marasmiineae</taxon>
        <taxon>Physalacriaceae</taxon>
        <taxon>Armillaria</taxon>
    </lineage>
</organism>
<dbReference type="AlphaFoldDB" id="A0AA39IY96"/>
<keyword evidence="2" id="KW-1133">Transmembrane helix</keyword>
<evidence type="ECO:0000256" key="1">
    <source>
        <dbReference type="SAM" id="MobiDB-lite"/>
    </source>
</evidence>
<evidence type="ECO:0000256" key="2">
    <source>
        <dbReference type="SAM" id="Phobius"/>
    </source>
</evidence>
<evidence type="ECO:0000313" key="4">
    <source>
        <dbReference type="Proteomes" id="UP001175226"/>
    </source>
</evidence>
<proteinExistence type="predicted"/>
<feature type="transmembrane region" description="Helical" evidence="2">
    <location>
        <begin position="96"/>
        <end position="117"/>
    </location>
</feature>
<accession>A0AA39IY96</accession>
<dbReference type="EMBL" id="JAUEPT010000104">
    <property type="protein sequence ID" value="KAK0431936.1"/>
    <property type="molecule type" value="Genomic_DNA"/>
</dbReference>
<reference evidence="3" key="1">
    <citation type="submission" date="2023-06" db="EMBL/GenBank/DDBJ databases">
        <authorList>
            <consortium name="Lawrence Berkeley National Laboratory"/>
            <person name="Ahrendt S."/>
            <person name="Sahu N."/>
            <person name="Indic B."/>
            <person name="Wong-Bajracharya J."/>
            <person name="Merenyi Z."/>
            <person name="Ke H.-M."/>
            <person name="Monk M."/>
            <person name="Kocsube S."/>
            <person name="Drula E."/>
            <person name="Lipzen A."/>
            <person name="Balint B."/>
            <person name="Henrissat B."/>
            <person name="Andreopoulos B."/>
            <person name="Martin F.M."/>
            <person name="Harder C.B."/>
            <person name="Rigling D."/>
            <person name="Ford K.L."/>
            <person name="Foster G.D."/>
            <person name="Pangilinan J."/>
            <person name="Papanicolaou A."/>
            <person name="Barry K."/>
            <person name="LaButti K."/>
            <person name="Viragh M."/>
            <person name="Koriabine M."/>
            <person name="Yan M."/>
            <person name="Riley R."/>
            <person name="Champramary S."/>
            <person name="Plett K.L."/>
            <person name="Tsai I.J."/>
            <person name="Slot J."/>
            <person name="Sipos G."/>
            <person name="Plett J."/>
            <person name="Nagy L.G."/>
            <person name="Grigoriev I.V."/>
        </authorList>
    </citation>
    <scope>NUCLEOTIDE SEQUENCE</scope>
    <source>
        <strain evidence="3">FPL87.14</strain>
    </source>
</reference>
<keyword evidence="2" id="KW-0472">Membrane</keyword>
<sequence>MTLVSAKSEGSSPQDTQNDPAFSLPASTPPHWPDFYQQPVENDIIDGTDWECDVFEEDTPLVLKHFLTDVEQDWVRNHYDIVCERFPGMLELTDDMIIVMFPTLMHQVMVVVVYNVIIAHKLGRQLYVKENVDYPIKGWGSKNLGLTIFAQNPKKDFKDLWPLFIFEIAYANSGQKCLRDLLKALLSIYHQGEIGGGIAAKVFKNTNGEITKVTYSLVSFILDGTQGRKETKHKDLESFQLYVKLPHTPKEKGIWIPSEGEHTDIGTKFRMYHNANDLGVR</sequence>
<comment type="caution">
    <text evidence="3">The sequence shown here is derived from an EMBL/GenBank/DDBJ whole genome shotgun (WGS) entry which is preliminary data.</text>
</comment>
<gene>
    <name evidence="3" type="ORF">EV421DRAFT_1911450</name>
</gene>
<protein>
    <submittedName>
        <fullName evidence="3">Uncharacterized protein</fullName>
    </submittedName>
</protein>
<evidence type="ECO:0000313" key="3">
    <source>
        <dbReference type="EMBL" id="KAK0431936.1"/>
    </source>
</evidence>
<dbReference type="Proteomes" id="UP001175226">
    <property type="component" value="Unassembled WGS sequence"/>
</dbReference>
<keyword evidence="2" id="KW-0812">Transmembrane</keyword>
<keyword evidence="4" id="KW-1185">Reference proteome</keyword>